<organism evidence="6 7">
    <name type="scientific">Amycolatopsis minnesotensis</name>
    <dbReference type="NCBI Taxonomy" id="337894"/>
    <lineage>
        <taxon>Bacteria</taxon>
        <taxon>Bacillati</taxon>
        <taxon>Actinomycetota</taxon>
        <taxon>Actinomycetes</taxon>
        <taxon>Pseudonocardiales</taxon>
        <taxon>Pseudonocardiaceae</taxon>
        <taxon>Amycolatopsis</taxon>
    </lineage>
</organism>
<dbReference type="InterPro" id="IPR011020">
    <property type="entry name" value="HTTM-like"/>
</dbReference>
<comment type="caution">
    <text evidence="6">The sequence shown here is derived from an EMBL/GenBank/DDBJ whole genome shotgun (WGS) entry which is preliminary data.</text>
</comment>
<dbReference type="Proteomes" id="UP001501116">
    <property type="component" value="Unassembled WGS sequence"/>
</dbReference>
<evidence type="ECO:0000256" key="1">
    <source>
        <dbReference type="ARBA" id="ARBA00004127"/>
    </source>
</evidence>
<keyword evidence="4" id="KW-0472">Membrane</keyword>
<evidence type="ECO:0000313" key="7">
    <source>
        <dbReference type="Proteomes" id="UP001501116"/>
    </source>
</evidence>
<evidence type="ECO:0000256" key="3">
    <source>
        <dbReference type="ARBA" id="ARBA00022989"/>
    </source>
</evidence>
<dbReference type="SMART" id="SM00752">
    <property type="entry name" value="HTTM"/>
    <property type="match status" value="1"/>
</dbReference>
<reference evidence="7" key="1">
    <citation type="journal article" date="2019" name="Int. J. Syst. Evol. Microbiol.">
        <title>The Global Catalogue of Microorganisms (GCM) 10K type strain sequencing project: providing services to taxonomists for standard genome sequencing and annotation.</title>
        <authorList>
            <consortium name="The Broad Institute Genomics Platform"/>
            <consortium name="The Broad Institute Genome Sequencing Center for Infectious Disease"/>
            <person name="Wu L."/>
            <person name="Ma J."/>
        </authorList>
    </citation>
    <scope>NUCLEOTIDE SEQUENCE [LARGE SCALE GENOMIC DNA]</scope>
    <source>
        <strain evidence="7">JCM 14545</strain>
    </source>
</reference>
<keyword evidence="7" id="KW-1185">Reference proteome</keyword>
<accession>A0ABP5D2Y5</accession>
<protein>
    <recommendedName>
        <fullName evidence="5">HTTM-like domain-containing protein</fullName>
    </recommendedName>
</protein>
<dbReference type="EMBL" id="BAAANN010000023">
    <property type="protein sequence ID" value="GAA1972949.1"/>
    <property type="molecule type" value="Genomic_DNA"/>
</dbReference>
<comment type="subcellular location">
    <subcellularLocation>
        <location evidence="1">Endomembrane system</location>
        <topology evidence="1">Multi-pass membrane protein</topology>
    </subcellularLocation>
</comment>
<keyword evidence="2" id="KW-0812">Transmembrane</keyword>
<evidence type="ECO:0000256" key="4">
    <source>
        <dbReference type="ARBA" id="ARBA00023136"/>
    </source>
</evidence>
<proteinExistence type="predicted"/>
<feature type="domain" description="HTTM-like" evidence="5">
    <location>
        <begin position="1"/>
        <end position="232"/>
    </location>
</feature>
<evidence type="ECO:0000313" key="6">
    <source>
        <dbReference type="EMBL" id="GAA1972949.1"/>
    </source>
</evidence>
<evidence type="ECO:0000259" key="5">
    <source>
        <dbReference type="SMART" id="SM00752"/>
    </source>
</evidence>
<name>A0ABP5D2Y5_9PSEU</name>
<gene>
    <name evidence="6" type="ORF">GCM10009754_54570</name>
</gene>
<keyword evidence="3" id="KW-1133">Transmembrane helix</keyword>
<sequence length="245" mass="26316">MRSFDDGELLSWRVARTRFGWMTGKRSRALDTAFGKRGMGVLFGLRALSGTSLVVGRGGEAARRTASTYLAGSSYALRARSPYGSDGAEVMLGLTQVALALAAWFPGDDRARKACLWFIAGQSSLSYSVAGMAKLASPVWRDGTALRDLFRTKLFGHPAVFAYLRDKPALSRALGWATIAGETLFPLVLIAPKPIVRTVLAAGAGFHVANASVMGLNRFVWSFLSTYPAIDFCARALRGAEDGAR</sequence>
<evidence type="ECO:0000256" key="2">
    <source>
        <dbReference type="ARBA" id="ARBA00022692"/>
    </source>
</evidence>